<comment type="caution">
    <text evidence="2">The sequence shown here is derived from an EMBL/GenBank/DDBJ whole genome shotgun (WGS) entry which is preliminary data.</text>
</comment>
<evidence type="ECO:0000313" key="2">
    <source>
        <dbReference type="EMBL" id="KRL97465.1"/>
    </source>
</evidence>
<organism evidence="2 3">
    <name type="scientific">Liquorilactobacillus satsumensis DSM 16230 = JCM 12392</name>
    <dbReference type="NCBI Taxonomy" id="1423801"/>
    <lineage>
        <taxon>Bacteria</taxon>
        <taxon>Bacillati</taxon>
        <taxon>Bacillota</taxon>
        <taxon>Bacilli</taxon>
        <taxon>Lactobacillales</taxon>
        <taxon>Lactobacillaceae</taxon>
        <taxon>Liquorilactobacillus</taxon>
    </lineage>
</organism>
<dbReference type="GeneID" id="98308744"/>
<evidence type="ECO:0008006" key="4">
    <source>
        <dbReference type="Google" id="ProtNLM"/>
    </source>
</evidence>
<name>A0A0R1UW49_9LACO</name>
<evidence type="ECO:0000256" key="1">
    <source>
        <dbReference type="SAM" id="MobiDB-lite"/>
    </source>
</evidence>
<feature type="compositionally biased region" description="Low complexity" evidence="1">
    <location>
        <begin position="158"/>
        <end position="181"/>
    </location>
</feature>
<sequence>MNNENEFLDWNSGWVAEESDFTLLPEGTYPFTVTNLERKVYTGNSDKIPNGAPYAEVSCEVVGKEGKTTVKERMYLMKKFTWKLTQFFAAIGQPTVIGQPFSPNWSTVIGSKGQAKVKVNSYNDRDGSKKQNNRIKEFLKPAANAGVVQQQSVQPNYGTNTQPNYGNQQQNNIPNNGQQTPSGFQPGAF</sequence>
<accession>A0A0R1UW49</accession>
<feature type="region of interest" description="Disordered" evidence="1">
    <location>
        <begin position="154"/>
        <end position="189"/>
    </location>
</feature>
<dbReference type="OrthoDB" id="1645191at2"/>
<proteinExistence type="predicted"/>
<gene>
    <name evidence="2" type="ORF">FD50_GL001446</name>
</gene>
<dbReference type="STRING" id="1423801.FD50_GL001446"/>
<dbReference type="RefSeq" id="WP_056961242.1">
    <property type="nucleotide sequence ID" value="NZ_AZFQ01000052.1"/>
</dbReference>
<dbReference type="Proteomes" id="UP000051166">
    <property type="component" value="Unassembled WGS sequence"/>
</dbReference>
<evidence type="ECO:0000313" key="3">
    <source>
        <dbReference type="Proteomes" id="UP000051166"/>
    </source>
</evidence>
<dbReference type="EMBL" id="AZFQ01000052">
    <property type="protein sequence ID" value="KRL97465.1"/>
    <property type="molecule type" value="Genomic_DNA"/>
</dbReference>
<dbReference type="AlphaFoldDB" id="A0A0R1UW49"/>
<dbReference type="PATRIC" id="fig|1423801.4.peg.1482"/>
<protein>
    <recommendedName>
        <fullName evidence="4">Phage protein</fullName>
    </recommendedName>
</protein>
<reference evidence="2 3" key="1">
    <citation type="journal article" date="2015" name="Genome Announc.">
        <title>Expanding the biotechnology potential of lactobacilli through comparative genomics of 213 strains and associated genera.</title>
        <authorList>
            <person name="Sun Z."/>
            <person name="Harris H.M."/>
            <person name="McCann A."/>
            <person name="Guo C."/>
            <person name="Argimon S."/>
            <person name="Zhang W."/>
            <person name="Yang X."/>
            <person name="Jeffery I.B."/>
            <person name="Cooney J.C."/>
            <person name="Kagawa T.F."/>
            <person name="Liu W."/>
            <person name="Song Y."/>
            <person name="Salvetti E."/>
            <person name="Wrobel A."/>
            <person name="Rasinkangas P."/>
            <person name="Parkhill J."/>
            <person name="Rea M.C."/>
            <person name="O'Sullivan O."/>
            <person name="Ritari J."/>
            <person name="Douillard F.P."/>
            <person name="Paul Ross R."/>
            <person name="Yang R."/>
            <person name="Briner A.E."/>
            <person name="Felis G.E."/>
            <person name="de Vos W.M."/>
            <person name="Barrangou R."/>
            <person name="Klaenhammer T.R."/>
            <person name="Caufield P.W."/>
            <person name="Cui Y."/>
            <person name="Zhang H."/>
            <person name="O'Toole P.W."/>
        </authorList>
    </citation>
    <scope>NUCLEOTIDE SEQUENCE [LARGE SCALE GENOMIC DNA]</scope>
    <source>
        <strain evidence="2 3">DSM 16230</strain>
    </source>
</reference>
<keyword evidence="3" id="KW-1185">Reference proteome</keyword>